<dbReference type="Gene3D" id="3.40.50.2000">
    <property type="entry name" value="Glycogen Phosphorylase B"/>
    <property type="match status" value="2"/>
</dbReference>
<dbReference type="Pfam" id="PF06722">
    <property type="entry name" value="EryCIII-like_C"/>
    <property type="match status" value="1"/>
</dbReference>
<dbReference type="PANTHER" id="PTHR48050">
    <property type="entry name" value="STEROL 3-BETA-GLUCOSYLTRANSFERASE"/>
    <property type="match status" value="1"/>
</dbReference>
<dbReference type="InterPro" id="IPR010610">
    <property type="entry name" value="EryCIII-like_C"/>
</dbReference>
<dbReference type="RefSeq" id="WP_074705044.1">
    <property type="nucleotide sequence ID" value="NZ_FOHI01000002.1"/>
</dbReference>
<evidence type="ECO:0000313" key="3">
    <source>
        <dbReference type="Proteomes" id="UP000183339"/>
    </source>
</evidence>
<dbReference type="OrthoDB" id="6620093at2"/>
<protein>
    <submittedName>
        <fullName evidence="2">UDP:flavonoid glycosyltransferase YjiC, YdhE family</fullName>
    </submittedName>
</protein>
<dbReference type="Proteomes" id="UP000183339">
    <property type="component" value="Unassembled WGS sequence"/>
</dbReference>
<feature type="domain" description="Erythromycin biosynthesis protein CIII-like C-terminal" evidence="1">
    <location>
        <begin position="262"/>
        <end position="383"/>
    </location>
</feature>
<dbReference type="GO" id="GO:0017000">
    <property type="term" value="P:antibiotic biosynthetic process"/>
    <property type="evidence" value="ECO:0007669"/>
    <property type="project" value="UniProtKB-ARBA"/>
</dbReference>
<dbReference type="EMBL" id="FOHI01000002">
    <property type="protein sequence ID" value="SES92116.1"/>
    <property type="molecule type" value="Genomic_DNA"/>
</dbReference>
<evidence type="ECO:0000313" key="2">
    <source>
        <dbReference type="EMBL" id="SES92116.1"/>
    </source>
</evidence>
<dbReference type="GO" id="GO:0008194">
    <property type="term" value="F:UDP-glycosyltransferase activity"/>
    <property type="evidence" value="ECO:0007669"/>
    <property type="project" value="InterPro"/>
</dbReference>
<name>A0A1I0AD91_9PROT</name>
<proteinExistence type="predicted"/>
<dbReference type="InterPro" id="IPR002213">
    <property type="entry name" value="UDP_glucos_trans"/>
</dbReference>
<evidence type="ECO:0000259" key="1">
    <source>
        <dbReference type="Pfam" id="PF06722"/>
    </source>
</evidence>
<dbReference type="CDD" id="cd03784">
    <property type="entry name" value="GT1_Gtf-like"/>
    <property type="match status" value="1"/>
</dbReference>
<dbReference type="GO" id="GO:0016758">
    <property type="term" value="F:hexosyltransferase activity"/>
    <property type="evidence" value="ECO:0007669"/>
    <property type="project" value="UniProtKB-ARBA"/>
</dbReference>
<dbReference type="AlphaFoldDB" id="A0A1I0AD91"/>
<gene>
    <name evidence="2" type="ORF">SAMN05216412_102204</name>
</gene>
<reference evidence="2 3" key="1">
    <citation type="submission" date="2016-10" db="EMBL/GenBank/DDBJ databases">
        <authorList>
            <person name="de Groot N.N."/>
        </authorList>
    </citation>
    <scope>NUCLEOTIDE SEQUENCE [LARGE SCALE GENOMIC DNA]</scope>
    <source>
        <strain evidence="2 3">Nl7</strain>
    </source>
</reference>
<keyword evidence="2" id="KW-0808">Transferase</keyword>
<dbReference type="SUPFAM" id="SSF53756">
    <property type="entry name" value="UDP-Glycosyltransferase/glycogen phosphorylase"/>
    <property type="match status" value="1"/>
</dbReference>
<organism evidence="2 3">
    <name type="scientific">Nitrosospira multiformis</name>
    <dbReference type="NCBI Taxonomy" id="1231"/>
    <lineage>
        <taxon>Bacteria</taxon>
        <taxon>Pseudomonadati</taxon>
        <taxon>Pseudomonadota</taxon>
        <taxon>Betaproteobacteria</taxon>
        <taxon>Nitrosomonadales</taxon>
        <taxon>Nitrosomonadaceae</taxon>
        <taxon>Nitrosospira</taxon>
    </lineage>
</organism>
<dbReference type="InterPro" id="IPR050426">
    <property type="entry name" value="Glycosyltransferase_28"/>
</dbReference>
<dbReference type="PANTHER" id="PTHR48050:SF13">
    <property type="entry name" value="STEROL 3-BETA-GLUCOSYLTRANSFERASE UGT80A2"/>
    <property type="match status" value="1"/>
</dbReference>
<sequence length="403" mass="43964">METGNKPIILLVAEAVTLAHFGRIVTLARALDSTGYEVVVASDPRYLDLDAPLNCTFHPIRSIPSAEFALALARGKPVYSLETLSRYIEDDLALLDLVRPALVVGDFRLSLAVSAPLRKIPFATVVNAYWSPYAVTRYPVPDLPVTRILGITLAQKLFDIIRPVAFALHARPLNRLRRRFGLTPLGQDIRNTYTWADYTLYADIPEVVPALNLPPHHRYLGPVLWSPAISLPEWWDSLSKDKPIVFLSLGSSGMAALLPMALAALSQLAITVVVATARKITIDEVPANAYITDYLPLDLVAARLKIVISNGGSLTTYQALSSGVPVIGLCSNLDQLLNMNAVQRLGAAVTLHCARISATDLVMAVTAMLDNPSYGRAAIKISQVLAESDAKQRFREFVAQVLH</sequence>
<accession>A0A1I0AD91</accession>